<organism evidence="2 3">
    <name type="scientific">Stenotrophomonas sepilia</name>
    <dbReference type="NCBI Taxonomy" id="2860290"/>
    <lineage>
        <taxon>Bacteria</taxon>
        <taxon>Pseudomonadati</taxon>
        <taxon>Pseudomonadota</taxon>
        <taxon>Gammaproteobacteria</taxon>
        <taxon>Lysobacterales</taxon>
        <taxon>Lysobacteraceae</taxon>
        <taxon>Stenotrophomonas</taxon>
        <taxon>Stenotrophomonas maltophilia group</taxon>
    </lineage>
</organism>
<dbReference type="Proteomes" id="UP001306668">
    <property type="component" value="Unassembled WGS sequence"/>
</dbReference>
<protein>
    <submittedName>
        <fullName evidence="2">Uncharacterized protein</fullName>
    </submittedName>
</protein>
<reference evidence="3" key="1">
    <citation type="submission" date="2023-07" db="EMBL/GenBank/DDBJ databases">
        <title>Genome sequence of Stenotrophomonas sp. Alg010 isolated from Sargassum waste.</title>
        <authorList>
            <person name="Mohapatra"/>
            <person name="B.R."/>
        </authorList>
    </citation>
    <scope>NUCLEOTIDE SEQUENCE [LARGE SCALE GENOMIC DNA]</scope>
    <source>
        <strain evidence="3">Alg010</strain>
    </source>
</reference>
<evidence type="ECO:0000313" key="2">
    <source>
        <dbReference type="EMBL" id="GMR26977.1"/>
    </source>
</evidence>
<accession>A0ABQ6Q9U2</accession>
<dbReference type="RefSeq" id="WP_197598781.1">
    <property type="nucleotide sequence ID" value="NZ_BTRJ01000009.1"/>
</dbReference>
<evidence type="ECO:0000313" key="3">
    <source>
        <dbReference type="Proteomes" id="UP001306668"/>
    </source>
</evidence>
<name>A0ABQ6Q9U2_9GAMM</name>
<comment type="caution">
    <text evidence="2">The sequence shown here is derived from an EMBL/GenBank/DDBJ whole genome shotgun (WGS) entry which is preliminary data.</text>
</comment>
<keyword evidence="3" id="KW-1185">Reference proteome</keyword>
<dbReference type="EMBL" id="BTRJ01000009">
    <property type="protein sequence ID" value="GMR26977.1"/>
    <property type="molecule type" value="Genomic_DNA"/>
</dbReference>
<sequence length="70" mass="7426">MTTAPPQASNRVCFTSNTSLRSGHHVIVLHEAKRLFFSIGFDAVQGNPSSASSCVAPESERISSFSDVGT</sequence>
<proteinExistence type="predicted"/>
<feature type="region of interest" description="Disordered" evidence="1">
    <location>
        <begin position="46"/>
        <end position="70"/>
    </location>
</feature>
<gene>
    <name evidence="2" type="ORF">STENOSP10_11960</name>
</gene>
<evidence type="ECO:0000256" key="1">
    <source>
        <dbReference type="SAM" id="MobiDB-lite"/>
    </source>
</evidence>